<evidence type="ECO:0000313" key="8">
    <source>
        <dbReference type="EMBL" id="MBM7641993.1"/>
    </source>
</evidence>
<name>A0ABS2PPW6_9STRE</name>
<evidence type="ECO:0000256" key="6">
    <source>
        <dbReference type="ARBA" id="ARBA00023163"/>
    </source>
</evidence>
<dbReference type="Gene3D" id="3.40.640.10">
    <property type="entry name" value="Type I PLP-dependent aspartate aminotransferase-like (Major domain)"/>
    <property type="match status" value="1"/>
</dbReference>
<evidence type="ECO:0000256" key="1">
    <source>
        <dbReference type="ARBA" id="ARBA00005384"/>
    </source>
</evidence>
<organism evidence="8 9">
    <name type="scientific">Streptococcus loxodontisalivarius</name>
    <dbReference type="NCBI Taxonomy" id="1349415"/>
    <lineage>
        <taxon>Bacteria</taxon>
        <taxon>Bacillati</taxon>
        <taxon>Bacillota</taxon>
        <taxon>Bacilli</taxon>
        <taxon>Lactobacillales</taxon>
        <taxon>Streptococcaceae</taxon>
        <taxon>Streptococcus</taxon>
    </lineage>
</organism>
<dbReference type="InterPro" id="IPR036388">
    <property type="entry name" value="WH-like_DNA-bd_sf"/>
</dbReference>
<dbReference type="Gene3D" id="1.10.10.10">
    <property type="entry name" value="Winged helix-like DNA-binding domain superfamily/Winged helix DNA-binding domain"/>
    <property type="match status" value="1"/>
</dbReference>
<sequence length="427" mass="49930">MAIYQKIIKDIQASIETGQLKKGDKIPSIRQLSQTYHCSKDTVQKALTELTYLKDIYAIPKSGYYVLENKAEQIEPVELSISDYNNLAYDDFLLCMNESLVGRELYLFNQYQHQEGLLELRKSLKTYLADSYVYTKQENIVVTSGTQQALYILSQMTFPNQKSTILLEQPTYSRMNSLVREQQLAFEIIERQFSGLDFADLERLFSQKSIKFFYTISRYSNPLGLTYSQKDKERLLELAEKYDVYIIEDDYMGDFTKDKEAPLHYYDTHERVIYLKSFSTALFPALRLGMIVLPDQLKADFLSYKKLLDYDTNLIIQKAMSLYLDNGMFDKNLRHLKQAFFKQMSLCQEMLAPYQESLAYQITPRHLIVQLPAKVSLGKLSRQKVYQKITTSSIKQSILTYIRLNLDDQFENNIKLLLDQIIPQIEK</sequence>
<dbReference type="SUPFAM" id="SSF53383">
    <property type="entry name" value="PLP-dependent transferases"/>
    <property type="match status" value="1"/>
</dbReference>
<proteinExistence type="inferred from homology"/>
<feature type="domain" description="HTH gntR-type" evidence="7">
    <location>
        <begin position="1"/>
        <end position="69"/>
    </location>
</feature>
<evidence type="ECO:0000256" key="4">
    <source>
        <dbReference type="ARBA" id="ARBA00023015"/>
    </source>
</evidence>
<evidence type="ECO:0000256" key="2">
    <source>
        <dbReference type="ARBA" id="ARBA00022576"/>
    </source>
</evidence>
<evidence type="ECO:0000313" key="9">
    <source>
        <dbReference type="Proteomes" id="UP000697472"/>
    </source>
</evidence>
<dbReference type="Pfam" id="PF00155">
    <property type="entry name" value="Aminotran_1_2"/>
    <property type="match status" value="1"/>
</dbReference>
<dbReference type="InterPro" id="IPR000524">
    <property type="entry name" value="Tscrpt_reg_HTH_GntR"/>
</dbReference>
<protein>
    <submittedName>
        <fullName evidence="8">DNA-binding transcriptional MocR family regulator</fullName>
    </submittedName>
</protein>
<keyword evidence="2" id="KW-0808">Transferase</keyword>
<dbReference type="Proteomes" id="UP000697472">
    <property type="component" value="Unassembled WGS sequence"/>
</dbReference>
<comment type="caution">
    <text evidence="8">The sequence shown here is derived from an EMBL/GenBank/DDBJ whole genome shotgun (WGS) entry which is preliminary data.</text>
</comment>
<evidence type="ECO:0000256" key="5">
    <source>
        <dbReference type="ARBA" id="ARBA00023125"/>
    </source>
</evidence>
<dbReference type="PANTHER" id="PTHR46577">
    <property type="entry name" value="HTH-TYPE TRANSCRIPTIONAL REGULATORY PROTEIN GABR"/>
    <property type="match status" value="1"/>
</dbReference>
<keyword evidence="6" id="KW-0804">Transcription</keyword>
<dbReference type="PANTHER" id="PTHR46577:SF1">
    <property type="entry name" value="HTH-TYPE TRANSCRIPTIONAL REGULATORY PROTEIN GABR"/>
    <property type="match status" value="1"/>
</dbReference>
<reference evidence="8 9" key="1">
    <citation type="submission" date="2021-01" db="EMBL/GenBank/DDBJ databases">
        <title>Genomic Encyclopedia of Type Strains, Phase IV (KMG-IV): sequencing the most valuable type-strain genomes for metagenomic binning, comparative biology and taxonomic classification.</title>
        <authorList>
            <person name="Goeker M."/>
        </authorList>
    </citation>
    <scope>NUCLEOTIDE SEQUENCE [LARGE SCALE GENOMIC DNA]</scope>
    <source>
        <strain evidence="8 9">DSM 27382</strain>
    </source>
</reference>
<dbReference type="CDD" id="cd00609">
    <property type="entry name" value="AAT_like"/>
    <property type="match status" value="1"/>
</dbReference>
<keyword evidence="3" id="KW-0663">Pyridoxal phosphate</keyword>
<dbReference type="CDD" id="cd07377">
    <property type="entry name" value="WHTH_GntR"/>
    <property type="match status" value="1"/>
</dbReference>
<dbReference type="Pfam" id="PF00392">
    <property type="entry name" value="GntR"/>
    <property type="match status" value="1"/>
</dbReference>
<keyword evidence="2" id="KW-0032">Aminotransferase</keyword>
<evidence type="ECO:0000259" key="7">
    <source>
        <dbReference type="PROSITE" id="PS50949"/>
    </source>
</evidence>
<gene>
    <name evidence="8" type="ORF">JOC28_000285</name>
</gene>
<dbReference type="GO" id="GO:0003677">
    <property type="term" value="F:DNA binding"/>
    <property type="evidence" value="ECO:0007669"/>
    <property type="project" value="UniProtKB-KW"/>
</dbReference>
<keyword evidence="4" id="KW-0805">Transcription regulation</keyword>
<accession>A0ABS2PPW6</accession>
<dbReference type="InterPro" id="IPR015424">
    <property type="entry name" value="PyrdxlP-dep_Trfase"/>
</dbReference>
<dbReference type="InterPro" id="IPR051446">
    <property type="entry name" value="HTH_trans_reg/aminotransferase"/>
</dbReference>
<evidence type="ECO:0000256" key="3">
    <source>
        <dbReference type="ARBA" id="ARBA00022898"/>
    </source>
</evidence>
<dbReference type="SUPFAM" id="SSF46785">
    <property type="entry name" value="Winged helix' DNA-binding domain"/>
    <property type="match status" value="1"/>
</dbReference>
<dbReference type="InterPro" id="IPR036390">
    <property type="entry name" value="WH_DNA-bd_sf"/>
</dbReference>
<dbReference type="InterPro" id="IPR004839">
    <property type="entry name" value="Aminotransferase_I/II_large"/>
</dbReference>
<comment type="similarity">
    <text evidence="1">In the C-terminal section; belongs to the class-I pyridoxal-phosphate-dependent aminotransferase family.</text>
</comment>
<keyword evidence="9" id="KW-1185">Reference proteome</keyword>
<dbReference type="EMBL" id="JAFBEH010000003">
    <property type="protein sequence ID" value="MBM7641993.1"/>
    <property type="molecule type" value="Genomic_DNA"/>
</dbReference>
<dbReference type="RefSeq" id="WP_205008861.1">
    <property type="nucleotide sequence ID" value="NZ_JAFBEH010000003.1"/>
</dbReference>
<keyword evidence="5 8" id="KW-0238">DNA-binding</keyword>
<dbReference type="InterPro" id="IPR015421">
    <property type="entry name" value="PyrdxlP-dep_Trfase_major"/>
</dbReference>
<dbReference type="SMART" id="SM00345">
    <property type="entry name" value="HTH_GNTR"/>
    <property type="match status" value="1"/>
</dbReference>
<dbReference type="PROSITE" id="PS50949">
    <property type="entry name" value="HTH_GNTR"/>
    <property type="match status" value="1"/>
</dbReference>